<proteinExistence type="predicted"/>
<comment type="caution">
    <text evidence="1">The sequence shown here is derived from an EMBL/GenBank/DDBJ whole genome shotgun (WGS) entry which is preliminary data.</text>
</comment>
<keyword evidence="2" id="KW-1185">Reference proteome</keyword>
<sequence>MWEVATGEVPFNYIEHNHDLALAIISGIRPKIHQNIPAEYVRIMKQCWDANSENRPDADTI</sequence>
<evidence type="ECO:0000313" key="1">
    <source>
        <dbReference type="EMBL" id="CAG8564765.1"/>
    </source>
</evidence>
<protein>
    <submittedName>
        <fullName evidence="1">11797_t:CDS:1</fullName>
    </submittedName>
</protein>
<evidence type="ECO:0000313" key="2">
    <source>
        <dbReference type="Proteomes" id="UP000789525"/>
    </source>
</evidence>
<name>A0ACA9M1U4_9GLOM</name>
<gene>
    <name evidence="1" type="ORF">ACOLOM_LOCUS5370</name>
</gene>
<organism evidence="1 2">
    <name type="scientific">Acaulospora colombiana</name>
    <dbReference type="NCBI Taxonomy" id="27376"/>
    <lineage>
        <taxon>Eukaryota</taxon>
        <taxon>Fungi</taxon>
        <taxon>Fungi incertae sedis</taxon>
        <taxon>Mucoromycota</taxon>
        <taxon>Glomeromycotina</taxon>
        <taxon>Glomeromycetes</taxon>
        <taxon>Diversisporales</taxon>
        <taxon>Acaulosporaceae</taxon>
        <taxon>Acaulospora</taxon>
    </lineage>
</organism>
<feature type="non-terminal residue" evidence="1">
    <location>
        <position position="1"/>
    </location>
</feature>
<reference evidence="1" key="1">
    <citation type="submission" date="2021-06" db="EMBL/GenBank/DDBJ databases">
        <authorList>
            <person name="Kallberg Y."/>
            <person name="Tangrot J."/>
            <person name="Rosling A."/>
        </authorList>
    </citation>
    <scope>NUCLEOTIDE SEQUENCE</scope>
    <source>
        <strain evidence="1">CL356</strain>
    </source>
</reference>
<dbReference type="Proteomes" id="UP000789525">
    <property type="component" value="Unassembled WGS sequence"/>
</dbReference>
<dbReference type="EMBL" id="CAJVPT010009820">
    <property type="protein sequence ID" value="CAG8564765.1"/>
    <property type="molecule type" value="Genomic_DNA"/>
</dbReference>
<feature type="non-terminal residue" evidence="1">
    <location>
        <position position="61"/>
    </location>
</feature>
<accession>A0ACA9M1U4</accession>